<dbReference type="InterPro" id="IPR006917">
    <property type="entry name" value="SOUL_heme-bd"/>
</dbReference>
<proteinExistence type="inferred from homology"/>
<keyword evidence="2" id="KW-1133">Transmembrane helix</keyword>
<evidence type="ECO:0000256" key="1">
    <source>
        <dbReference type="ARBA" id="ARBA00009817"/>
    </source>
</evidence>
<evidence type="ECO:0000256" key="2">
    <source>
        <dbReference type="SAM" id="Phobius"/>
    </source>
</evidence>
<dbReference type="Gene3D" id="3.20.80.10">
    <property type="entry name" value="Regulatory factor, effector binding domain"/>
    <property type="match status" value="1"/>
</dbReference>
<dbReference type="Pfam" id="PF04832">
    <property type="entry name" value="SOUL"/>
    <property type="match status" value="1"/>
</dbReference>
<keyword evidence="2" id="KW-0812">Transmembrane</keyword>
<comment type="similarity">
    <text evidence="1">Belongs to the HEBP family.</text>
</comment>
<dbReference type="Proteomes" id="UP000245207">
    <property type="component" value="Unassembled WGS sequence"/>
</dbReference>
<evidence type="ECO:0000313" key="3">
    <source>
        <dbReference type="EMBL" id="PWA94411.1"/>
    </source>
</evidence>
<accession>A0A2U1Q8S5</accession>
<dbReference type="AlphaFoldDB" id="A0A2U1Q8S5"/>
<reference evidence="3 4" key="1">
    <citation type="journal article" date="2018" name="Mol. Plant">
        <title>The genome of Artemisia annua provides insight into the evolution of Asteraceae family and artemisinin biosynthesis.</title>
        <authorList>
            <person name="Shen Q."/>
            <person name="Zhang L."/>
            <person name="Liao Z."/>
            <person name="Wang S."/>
            <person name="Yan T."/>
            <person name="Shi P."/>
            <person name="Liu M."/>
            <person name="Fu X."/>
            <person name="Pan Q."/>
            <person name="Wang Y."/>
            <person name="Lv Z."/>
            <person name="Lu X."/>
            <person name="Zhang F."/>
            <person name="Jiang W."/>
            <person name="Ma Y."/>
            <person name="Chen M."/>
            <person name="Hao X."/>
            <person name="Li L."/>
            <person name="Tang Y."/>
            <person name="Lv G."/>
            <person name="Zhou Y."/>
            <person name="Sun X."/>
            <person name="Brodelius P.E."/>
            <person name="Rose J.K.C."/>
            <person name="Tang K."/>
        </authorList>
    </citation>
    <scope>NUCLEOTIDE SEQUENCE [LARGE SCALE GENOMIC DNA]</scope>
    <source>
        <strain evidence="4">cv. Huhao1</strain>
        <tissue evidence="3">Leaf</tissue>
    </source>
</reference>
<dbReference type="EMBL" id="PKPP01000317">
    <property type="protein sequence ID" value="PWA94411.1"/>
    <property type="molecule type" value="Genomic_DNA"/>
</dbReference>
<name>A0A2U1Q8S5_ARTAN</name>
<dbReference type="OrthoDB" id="6424451at2759"/>
<protein>
    <submittedName>
        <fullName evidence="3">Regulatory factor, effector, bacterial</fullName>
    </submittedName>
</protein>
<dbReference type="InterPro" id="IPR011256">
    <property type="entry name" value="Reg_factor_effector_dom_sf"/>
</dbReference>
<sequence length="90" mass="10055">MGKICVHILVMHHLALIILLFISYYVNATVSPQYSVLLSAPYVEIRLYHESSVISAPAPVMGGTSFNKSTHDGFTRLYQYIHGANEDNTK</sequence>
<organism evidence="3 4">
    <name type="scientific">Artemisia annua</name>
    <name type="common">Sweet wormwood</name>
    <dbReference type="NCBI Taxonomy" id="35608"/>
    <lineage>
        <taxon>Eukaryota</taxon>
        <taxon>Viridiplantae</taxon>
        <taxon>Streptophyta</taxon>
        <taxon>Embryophyta</taxon>
        <taxon>Tracheophyta</taxon>
        <taxon>Spermatophyta</taxon>
        <taxon>Magnoliopsida</taxon>
        <taxon>eudicotyledons</taxon>
        <taxon>Gunneridae</taxon>
        <taxon>Pentapetalae</taxon>
        <taxon>asterids</taxon>
        <taxon>campanulids</taxon>
        <taxon>Asterales</taxon>
        <taxon>Asteraceae</taxon>
        <taxon>Asteroideae</taxon>
        <taxon>Anthemideae</taxon>
        <taxon>Artemisiinae</taxon>
        <taxon>Artemisia</taxon>
    </lineage>
</organism>
<dbReference type="SUPFAM" id="SSF55136">
    <property type="entry name" value="Probable bacterial effector-binding domain"/>
    <property type="match status" value="1"/>
</dbReference>
<comment type="caution">
    <text evidence="3">The sequence shown here is derived from an EMBL/GenBank/DDBJ whole genome shotgun (WGS) entry which is preliminary data.</text>
</comment>
<gene>
    <name evidence="3" type="ORF">CTI12_AA062450</name>
</gene>
<evidence type="ECO:0000313" key="4">
    <source>
        <dbReference type="Proteomes" id="UP000245207"/>
    </source>
</evidence>
<feature type="transmembrane region" description="Helical" evidence="2">
    <location>
        <begin position="6"/>
        <end position="26"/>
    </location>
</feature>
<keyword evidence="4" id="KW-1185">Reference proteome</keyword>
<keyword evidence="2" id="KW-0472">Membrane</keyword>